<proteinExistence type="predicted"/>
<keyword evidence="2" id="KW-1185">Reference proteome</keyword>
<dbReference type="EMBL" id="CP104003">
    <property type="protein sequence ID" value="UWM56769.1"/>
    <property type="molecule type" value="Genomic_DNA"/>
</dbReference>
<keyword evidence="1" id="KW-0378">Hydrolase</keyword>
<dbReference type="SUPFAM" id="SSF52402">
    <property type="entry name" value="Adenine nucleotide alpha hydrolases-like"/>
    <property type="match status" value="1"/>
</dbReference>
<name>A0A9E7R7Y4_9EURY</name>
<gene>
    <name evidence="1" type="ORF">N0B31_10835</name>
</gene>
<dbReference type="InterPro" id="IPR055834">
    <property type="entry name" value="DUF7411"/>
</dbReference>
<dbReference type="InterPro" id="IPR014729">
    <property type="entry name" value="Rossmann-like_a/b/a_fold"/>
</dbReference>
<dbReference type="KEGG" id="ssai:N0B31_10835"/>
<dbReference type="AlphaFoldDB" id="A0A9E7R7Y4"/>
<sequence>MTDRAAPAGRAAVLFSGGKDSALAALLLEPHYDVTLVTCGFGLTDLTENAAASAAALSLPHETRRLESAVLESAVDRLCADGYPNAAVQSVHEAAVERLAGDAAAAGWDVVADGTRRDDRTPTVARPFAQSVEDRFGVAHVAPLAGFGRGAVDALVDARLEVETGPSETLAKGDYETALRAALRDRTGDEAVGEVFPAHEQSRVVGRRG</sequence>
<evidence type="ECO:0000313" key="2">
    <source>
        <dbReference type="Proteomes" id="UP001057580"/>
    </source>
</evidence>
<accession>A0A9E7R7Y4</accession>
<organism evidence="1 2">
    <name type="scientific">Salinirubellus salinus</name>
    <dbReference type="NCBI Taxonomy" id="1364945"/>
    <lineage>
        <taxon>Archaea</taxon>
        <taxon>Methanobacteriati</taxon>
        <taxon>Methanobacteriota</taxon>
        <taxon>Stenosarchaea group</taxon>
        <taxon>Halobacteria</taxon>
        <taxon>Halobacteriales</taxon>
        <taxon>Natronomonadaceae</taxon>
        <taxon>Salinirubellus</taxon>
    </lineage>
</organism>
<dbReference type="GeneID" id="74942923"/>
<reference evidence="1" key="1">
    <citation type="submission" date="2022-09" db="EMBL/GenBank/DDBJ databases">
        <title>Diverse halophilic archaea isolated from saline environments.</title>
        <authorList>
            <person name="Cui H.-L."/>
        </authorList>
    </citation>
    <scope>NUCLEOTIDE SEQUENCE</scope>
    <source>
        <strain evidence="1">ZS-35-S2</strain>
    </source>
</reference>
<dbReference type="RefSeq" id="WP_260643883.1">
    <property type="nucleotide sequence ID" value="NZ_CP104003.1"/>
</dbReference>
<dbReference type="NCBIfam" id="NF011155">
    <property type="entry name" value="PRK14561.1"/>
    <property type="match status" value="1"/>
</dbReference>
<dbReference type="Pfam" id="PF24167">
    <property type="entry name" value="DUF7411"/>
    <property type="match status" value="1"/>
</dbReference>
<dbReference type="Proteomes" id="UP001057580">
    <property type="component" value="Chromosome"/>
</dbReference>
<evidence type="ECO:0000313" key="1">
    <source>
        <dbReference type="EMBL" id="UWM56769.1"/>
    </source>
</evidence>
<dbReference type="GO" id="GO:0016787">
    <property type="term" value="F:hydrolase activity"/>
    <property type="evidence" value="ECO:0007669"/>
    <property type="project" value="UniProtKB-KW"/>
</dbReference>
<dbReference type="Gene3D" id="3.40.50.620">
    <property type="entry name" value="HUPs"/>
    <property type="match status" value="1"/>
</dbReference>
<protein>
    <submittedName>
        <fullName evidence="1">Alpha hydrolase</fullName>
    </submittedName>
</protein>